<dbReference type="Proteomes" id="UP001501598">
    <property type="component" value="Unassembled WGS sequence"/>
</dbReference>
<proteinExistence type="predicted"/>
<sequence>MLPAEGCDLPVPDLPAGREWTEDERELWAELWSSPQATQWDDSFRLAVAAYISHSSAMLSGEASAWHAQEFRHLGDKLGLTPAGLTALGWRIEDAGPAAPVVSISGRPS</sequence>
<name>A0ABP8RZ77_9PSEU</name>
<dbReference type="InterPro" id="IPR057972">
    <property type="entry name" value="Terminase_7"/>
</dbReference>
<comment type="caution">
    <text evidence="1">The sequence shown here is derived from an EMBL/GenBank/DDBJ whole genome shotgun (WGS) entry which is preliminary data.</text>
</comment>
<keyword evidence="2" id="KW-1185">Reference proteome</keyword>
<gene>
    <name evidence="1" type="ORF">GCM10023175_52010</name>
</gene>
<accession>A0ABP8RZ77</accession>
<evidence type="ECO:0000313" key="1">
    <source>
        <dbReference type="EMBL" id="GAA4554349.1"/>
    </source>
</evidence>
<dbReference type="EMBL" id="BAABGT010000083">
    <property type="protein sequence ID" value="GAA4554349.1"/>
    <property type="molecule type" value="Genomic_DNA"/>
</dbReference>
<evidence type="ECO:0000313" key="2">
    <source>
        <dbReference type="Proteomes" id="UP001501598"/>
    </source>
</evidence>
<dbReference type="Pfam" id="PF25673">
    <property type="entry name" value="Terminase_7"/>
    <property type="match status" value="1"/>
</dbReference>
<protein>
    <submittedName>
        <fullName evidence="1">Uncharacterized protein</fullName>
    </submittedName>
</protein>
<organism evidence="1 2">
    <name type="scientific">Pseudonocardia xishanensis</name>
    <dbReference type="NCBI Taxonomy" id="630995"/>
    <lineage>
        <taxon>Bacteria</taxon>
        <taxon>Bacillati</taxon>
        <taxon>Actinomycetota</taxon>
        <taxon>Actinomycetes</taxon>
        <taxon>Pseudonocardiales</taxon>
        <taxon>Pseudonocardiaceae</taxon>
        <taxon>Pseudonocardia</taxon>
    </lineage>
</organism>
<reference evidence="2" key="1">
    <citation type="journal article" date="2019" name="Int. J. Syst. Evol. Microbiol.">
        <title>The Global Catalogue of Microorganisms (GCM) 10K type strain sequencing project: providing services to taxonomists for standard genome sequencing and annotation.</title>
        <authorList>
            <consortium name="The Broad Institute Genomics Platform"/>
            <consortium name="The Broad Institute Genome Sequencing Center for Infectious Disease"/>
            <person name="Wu L."/>
            <person name="Ma J."/>
        </authorList>
    </citation>
    <scope>NUCLEOTIDE SEQUENCE [LARGE SCALE GENOMIC DNA]</scope>
    <source>
        <strain evidence="2">JCM 17906</strain>
    </source>
</reference>